<dbReference type="VEuPathDB" id="VectorBase:AARA006313"/>
<dbReference type="EnsemblMetazoa" id="AARA006313-RA">
    <property type="protein sequence ID" value="AARA006313-PA"/>
    <property type="gene ID" value="AARA006313"/>
</dbReference>
<dbReference type="InterPro" id="IPR045249">
    <property type="entry name" value="HARBI1-like"/>
</dbReference>
<dbReference type="GO" id="GO:0046872">
    <property type="term" value="F:metal ion binding"/>
    <property type="evidence" value="ECO:0007669"/>
    <property type="project" value="UniProtKB-KW"/>
</dbReference>
<evidence type="ECO:0000313" key="9">
    <source>
        <dbReference type="Proteomes" id="UP000075840"/>
    </source>
</evidence>
<dbReference type="EMBL" id="APCN01008518">
    <property type="status" value="NOT_ANNOTATED_CDS"/>
    <property type="molecule type" value="Genomic_DNA"/>
</dbReference>
<comment type="similarity">
    <text evidence="3">Belongs to the HARBI1 family.</text>
</comment>
<keyword evidence="7" id="KW-0539">Nucleus</keyword>
<dbReference type="VEuPathDB" id="VectorBase:AARA21_004169"/>
<evidence type="ECO:0000256" key="6">
    <source>
        <dbReference type="ARBA" id="ARBA00022801"/>
    </source>
</evidence>
<keyword evidence="9" id="KW-1185">Reference proteome</keyword>
<evidence type="ECO:0000256" key="3">
    <source>
        <dbReference type="ARBA" id="ARBA00006958"/>
    </source>
</evidence>
<dbReference type="InterPro" id="IPR027806">
    <property type="entry name" value="HARBI1_dom"/>
</dbReference>
<comment type="subcellular location">
    <subcellularLocation>
        <location evidence="2">Nucleus</location>
    </subcellularLocation>
</comment>
<dbReference type="AlphaFoldDB" id="A0A182HYD5"/>
<dbReference type="Pfam" id="PF13359">
    <property type="entry name" value="DDE_Tnp_4"/>
    <property type="match status" value="1"/>
</dbReference>
<dbReference type="EMBL" id="APCN01008517">
    <property type="status" value="NOT_ANNOTATED_CDS"/>
    <property type="molecule type" value="Genomic_DNA"/>
</dbReference>
<protein>
    <submittedName>
        <fullName evidence="8">Uncharacterized protein</fullName>
    </submittedName>
</protein>
<sequence>FKKNFRVSKRLFVDILKEIEPKFAPVRCKGLKPKEKFAATLRFLAEGSYQTGVGNDFNIAIAQPTFSVIFTQCLNIIEQTFSAKWINLEMEPGQQQEARRYFFGKSGIPGVVMCADGTHIKIIAPQNDRDQHYNRKGFYSLNALIVTYPSKPWLITPKRNPAPGSPDADYNTKHSQGREIVERTIGMIKNRFRCILGARQLHYTPEKATQIT</sequence>
<organism evidence="8 9">
    <name type="scientific">Anopheles arabiensis</name>
    <name type="common">Mosquito</name>
    <dbReference type="NCBI Taxonomy" id="7173"/>
    <lineage>
        <taxon>Eukaryota</taxon>
        <taxon>Metazoa</taxon>
        <taxon>Ecdysozoa</taxon>
        <taxon>Arthropoda</taxon>
        <taxon>Hexapoda</taxon>
        <taxon>Insecta</taxon>
        <taxon>Pterygota</taxon>
        <taxon>Neoptera</taxon>
        <taxon>Endopterygota</taxon>
        <taxon>Diptera</taxon>
        <taxon>Nematocera</taxon>
        <taxon>Culicoidea</taxon>
        <taxon>Culicidae</taxon>
        <taxon>Anophelinae</taxon>
        <taxon>Anopheles</taxon>
    </lineage>
</organism>
<name>A0A182HYD5_ANOAR</name>
<dbReference type="GO" id="GO:0004518">
    <property type="term" value="F:nuclease activity"/>
    <property type="evidence" value="ECO:0007669"/>
    <property type="project" value="UniProtKB-KW"/>
</dbReference>
<evidence type="ECO:0000256" key="5">
    <source>
        <dbReference type="ARBA" id="ARBA00022723"/>
    </source>
</evidence>
<dbReference type="Proteomes" id="UP000075840">
    <property type="component" value="Unassembled WGS sequence"/>
</dbReference>
<evidence type="ECO:0000256" key="1">
    <source>
        <dbReference type="ARBA" id="ARBA00001968"/>
    </source>
</evidence>
<dbReference type="GO" id="GO:0005634">
    <property type="term" value="C:nucleus"/>
    <property type="evidence" value="ECO:0007669"/>
    <property type="project" value="UniProtKB-SubCell"/>
</dbReference>
<dbReference type="GO" id="GO:0016787">
    <property type="term" value="F:hydrolase activity"/>
    <property type="evidence" value="ECO:0007669"/>
    <property type="project" value="UniProtKB-KW"/>
</dbReference>
<dbReference type="PANTHER" id="PTHR22930">
    <property type="match status" value="1"/>
</dbReference>
<keyword evidence="5" id="KW-0479">Metal-binding</keyword>
<accession>A0A182HYD5</accession>
<reference evidence="8" key="1">
    <citation type="submission" date="2022-08" db="UniProtKB">
        <authorList>
            <consortium name="EnsemblMetazoa"/>
        </authorList>
    </citation>
    <scope>IDENTIFICATION</scope>
    <source>
        <strain evidence="8">Dongola</strain>
    </source>
</reference>
<evidence type="ECO:0000256" key="7">
    <source>
        <dbReference type="ARBA" id="ARBA00023242"/>
    </source>
</evidence>
<comment type="cofactor">
    <cofactor evidence="1">
        <name>a divalent metal cation</name>
        <dbReference type="ChEBI" id="CHEBI:60240"/>
    </cofactor>
</comment>
<evidence type="ECO:0000313" key="8">
    <source>
        <dbReference type="EnsemblMetazoa" id="AARA006313-PA"/>
    </source>
</evidence>
<keyword evidence="4" id="KW-0540">Nuclease</keyword>
<evidence type="ECO:0000256" key="2">
    <source>
        <dbReference type="ARBA" id="ARBA00004123"/>
    </source>
</evidence>
<dbReference type="PANTHER" id="PTHR22930:SF289">
    <property type="entry name" value="DDE TNP4 DOMAIN-CONTAINING PROTEIN-RELATED"/>
    <property type="match status" value="1"/>
</dbReference>
<keyword evidence="6" id="KW-0378">Hydrolase</keyword>
<evidence type="ECO:0000256" key="4">
    <source>
        <dbReference type="ARBA" id="ARBA00022722"/>
    </source>
</evidence>
<proteinExistence type="inferred from homology"/>